<evidence type="ECO:0000256" key="3">
    <source>
        <dbReference type="PROSITE-ProRule" id="PRU00283"/>
    </source>
</evidence>
<dbReference type="PANTHER" id="PTHR47117">
    <property type="entry name" value="STAR-RELATED LIPID TRANSFER PROTEIN 9"/>
    <property type="match status" value="1"/>
</dbReference>
<comment type="caution">
    <text evidence="6">The sequence shown here is derived from an EMBL/GenBank/DDBJ whole genome shotgun (WGS) entry which is preliminary data.</text>
</comment>
<comment type="similarity">
    <text evidence="3">Belongs to the TRAFAC class myosin-kinesin ATPase superfamily. Kinesin family.</text>
</comment>
<dbReference type="PRINTS" id="PR00380">
    <property type="entry name" value="KINESINHEAVY"/>
</dbReference>
<evidence type="ECO:0000259" key="5">
    <source>
        <dbReference type="PROSITE" id="PS50067"/>
    </source>
</evidence>
<evidence type="ECO:0000256" key="1">
    <source>
        <dbReference type="ARBA" id="ARBA00022741"/>
    </source>
</evidence>
<feature type="compositionally biased region" description="Polar residues" evidence="4">
    <location>
        <begin position="9"/>
        <end position="23"/>
    </location>
</feature>
<feature type="region of interest" description="Disordered" evidence="4">
    <location>
        <begin position="1223"/>
        <end position="1326"/>
    </location>
</feature>
<accession>A0A0M9FWE1</accession>
<name>A0A0M9FWE1_LEPPY</name>
<dbReference type="GO" id="GO:0008017">
    <property type="term" value="F:microtubule binding"/>
    <property type="evidence" value="ECO:0007669"/>
    <property type="project" value="InterPro"/>
</dbReference>
<feature type="region of interest" description="Disordered" evidence="4">
    <location>
        <begin position="761"/>
        <end position="930"/>
    </location>
</feature>
<organism evidence="6 7">
    <name type="scientific">Leptomonas pyrrhocoris</name>
    <name type="common">Firebug parasite</name>
    <dbReference type="NCBI Taxonomy" id="157538"/>
    <lineage>
        <taxon>Eukaryota</taxon>
        <taxon>Discoba</taxon>
        <taxon>Euglenozoa</taxon>
        <taxon>Kinetoplastea</taxon>
        <taxon>Metakinetoplastina</taxon>
        <taxon>Trypanosomatida</taxon>
        <taxon>Trypanosomatidae</taxon>
        <taxon>Leishmaniinae</taxon>
        <taxon>Leptomonas</taxon>
    </lineage>
</organism>
<dbReference type="InterPro" id="IPR001752">
    <property type="entry name" value="Kinesin_motor_dom"/>
</dbReference>
<evidence type="ECO:0000313" key="6">
    <source>
        <dbReference type="EMBL" id="KPA77266.1"/>
    </source>
</evidence>
<keyword evidence="2 3" id="KW-0067">ATP-binding</keyword>
<feature type="compositionally biased region" description="Low complexity" evidence="4">
    <location>
        <begin position="1060"/>
        <end position="1075"/>
    </location>
</feature>
<proteinExistence type="inferred from homology"/>
<feature type="compositionally biased region" description="Acidic residues" evidence="4">
    <location>
        <begin position="1262"/>
        <end position="1272"/>
    </location>
</feature>
<dbReference type="SMART" id="SM00129">
    <property type="entry name" value="KISc"/>
    <property type="match status" value="1"/>
</dbReference>
<keyword evidence="7" id="KW-1185">Reference proteome</keyword>
<gene>
    <name evidence="6" type="ORF">ABB37_07161</name>
</gene>
<evidence type="ECO:0000256" key="4">
    <source>
        <dbReference type="SAM" id="MobiDB-lite"/>
    </source>
</evidence>
<dbReference type="OMA" id="CLCERCH"/>
<dbReference type="InterPro" id="IPR027417">
    <property type="entry name" value="P-loop_NTPase"/>
</dbReference>
<dbReference type="InterPro" id="IPR019821">
    <property type="entry name" value="Kinesin_motor_CS"/>
</dbReference>
<feature type="region of interest" description="Disordered" evidence="4">
    <location>
        <begin position="1"/>
        <end position="56"/>
    </location>
</feature>
<feature type="compositionally biased region" description="Basic residues" evidence="4">
    <location>
        <begin position="1291"/>
        <end position="1303"/>
    </location>
</feature>
<protein>
    <submittedName>
        <fullName evidence="6">Putative kinesin</fullName>
    </submittedName>
</protein>
<feature type="compositionally biased region" description="Acidic residues" evidence="4">
    <location>
        <begin position="1227"/>
        <end position="1236"/>
    </location>
</feature>
<feature type="compositionally biased region" description="Basic and acidic residues" evidence="4">
    <location>
        <begin position="1237"/>
        <end position="1248"/>
    </location>
</feature>
<feature type="compositionally biased region" description="Gly residues" evidence="4">
    <location>
        <begin position="825"/>
        <end position="836"/>
    </location>
</feature>
<dbReference type="Pfam" id="PF00225">
    <property type="entry name" value="Kinesin"/>
    <property type="match status" value="1"/>
</dbReference>
<feature type="compositionally biased region" description="Polar residues" evidence="4">
    <location>
        <begin position="1304"/>
        <end position="1326"/>
    </location>
</feature>
<reference evidence="6 7" key="1">
    <citation type="submission" date="2015-07" db="EMBL/GenBank/DDBJ databases">
        <title>High-quality genome of monoxenous trypanosomatid Leptomonas pyrrhocoris.</title>
        <authorList>
            <person name="Flegontov P."/>
            <person name="Butenko A."/>
            <person name="Firsov S."/>
            <person name="Vlcek C."/>
            <person name="Logacheva M.D."/>
            <person name="Field M."/>
            <person name="Filatov D."/>
            <person name="Flegontova O."/>
            <person name="Gerasimov E."/>
            <person name="Jackson A.P."/>
            <person name="Kelly S."/>
            <person name="Opperdoes F."/>
            <person name="O'Reilly A."/>
            <person name="Votypka J."/>
            <person name="Yurchenko V."/>
            <person name="Lukes J."/>
        </authorList>
    </citation>
    <scope>NUCLEOTIDE SEQUENCE [LARGE SCALE GENOMIC DNA]</scope>
    <source>
        <strain evidence="6">H10</strain>
    </source>
</reference>
<feature type="region of interest" description="Disordered" evidence="4">
    <location>
        <begin position="76"/>
        <end position="97"/>
    </location>
</feature>
<feature type="compositionally biased region" description="Basic and acidic residues" evidence="4">
    <location>
        <begin position="76"/>
        <end position="86"/>
    </location>
</feature>
<feature type="region of interest" description="Disordered" evidence="4">
    <location>
        <begin position="945"/>
        <end position="993"/>
    </location>
</feature>
<evidence type="ECO:0000313" key="7">
    <source>
        <dbReference type="Proteomes" id="UP000037923"/>
    </source>
</evidence>
<dbReference type="PROSITE" id="PS50067">
    <property type="entry name" value="KINESIN_MOTOR_2"/>
    <property type="match status" value="1"/>
</dbReference>
<dbReference type="GO" id="GO:0007018">
    <property type="term" value="P:microtubule-based movement"/>
    <property type="evidence" value="ECO:0007669"/>
    <property type="project" value="InterPro"/>
</dbReference>
<sequence length="1326" mass="142224">MSLPLINGSKVSVSHRTGPQQSKQHGEVKRHPSPSSFDDGGGGFADDTAPTAGTGSSTADFRILVAARIRPFTEREVRQWRQERRAGQTPEDTEEARRARLALRQPFGPDYKSLNATQTVFDKSWTRRPNDGDDDDGVGANRASFDVHEVPLPVVEVESDGRTVVLLDAQRLLSDSGRALAPVRNAFTYDYVYSSFAPDVELDAQLTEASLTGRRMKGGGERGEAAPYVIMDNDDGGAALTSSHTPAQEEQAEAEQVALYEQLALPLVDAALQGYNTCMFAYGQTGSGKTYTMMGTTRHPGLIPRLCQRLFAAVASRNAADAGSGAGPALVTLQLSYMEIYKEQVRDLLKQRPKNAILHYKSRFDKKDVDSDEYRTLKVRHHPSKGIYVDGLSSVPVRTWDECEVFLQQGNTLRTQGSTAMNAKSSRSHAIFQLQMTRRESTGGRVRGREVALETVSKINLVDLAGSERHTQAKTTEKHLAEANSINASLSTLRRVLEGLIANRAIAQGNNHGAGRGGAAGGGGKAKKGVVIPYRESLLTYVLSDNLGGNSFTVMCANVSPCAANAGETESTLRYATLAKSVVNHAKLSEAPTARVIREMRDQLRVMQAALRSAPDPSHVAELEEGVQLSEELLRAMKSRELNYEAQLHEQVAQTETLRRALETHRKQETYWRAKAQQQQREVEELREALFEATQNGSRVQPSSSAEPPNRTGSSGRGGAGDGKSPQLPSLNTLTSSFLNEQHSGVHDVDVDALNIKAQRQRKDLPSLEGGGGGGGPPSTASRDWKPTRARGTPLSLMGMRGGKQRPSHTSLPALPASALEKGAGSSGNSGGGGGVRASRHNTVATAPPSGQQRSPSLKKLSLNALAPRPPLPKPAETQKKGSDMRAKPGGTAVTDDSHSSDALLMNLRAMEPGGDGGRGTAEHQDSAPPSFYQTEQVLTCGAEAAENSDERGVVDDEDGECSEADWTSSNAGHSDGNKQAEAPHPHPHPRPLELHELLDLQRLQEQAEALYNGSNGLSSGVLEIEGVAATPSKQRPPTKSPHVAAARQAQAARDRRRSSSIAAASAAAAAAAAAAKKKKNTKSTRNNASPAESREASAEPAVAQRQRDITVSATSAGVKKMPKGVGAAHPKQTRRLLLLKQTAPSDDDGSFGDAFELPSRTSRSPHGDEGLTDIHSASPEYHEEEEEGEADVIVSGHTHVRSVDGGERDGAALAVASLRMRYENNDNNDEDAAEGLEEKDASPEVTREPPSALRSSRSDAQTDELCADDTESIAASLNRSGKVSDVAQRLQKKRQKKQKRNGTRASINSDTPESSRHYSTVDTLF</sequence>
<dbReference type="OrthoDB" id="123929at2759"/>
<dbReference type="InterPro" id="IPR036961">
    <property type="entry name" value="Kinesin_motor_dom_sf"/>
</dbReference>
<feature type="region of interest" description="Disordered" evidence="4">
    <location>
        <begin position="693"/>
        <end position="732"/>
    </location>
</feature>
<dbReference type="VEuPathDB" id="TriTrypDB:LpyrH10_17_0930"/>
<dbReference type="PROSITE" id="PS00411">
    <property type="entry name" value="KINESIN_MOTOR_1"/>
    <property type="match status" value="1"/>
</dbReference>
<dbReference type="GO" id="GO:0005524">
    <property type="term" value="F:ATP binding"/>
    <property type="evidence" value="ECO:0007669"/>
    <property type="project" value="UniProtKB-UniRule"/>
</dbReference>
<feature type="compositionally biased region" description="Basic and acidic residues" evidence="4">
    <location>
        <begin position="877"/>
        <end position="887"/>
    </location>
</feature>
<feature type="region of interest" description="Disordered" evidence="4">
    <location>
        <begin position="1031"/>
        <end position="1175"/>
    </location>
</feature>
<evidence type="ECO:0000256" key="2">
    <source>
        <dbReference type="ARBA" id="ARBA00022840"/>
    </source>
</evidence>
<feature type="compositionally biased region" description="Polar residues" evidence="4">
    <location>
        <begin position="841"/>
        <end position="856"/>
    </location>
</feature>
<feature type="compositionally biased region" description="Low complexity" evidence="4">
    <location>
        <begin position="45"/>
        <end position="56"/>
    </location>
</feature>
<keyword evidence="3" id="KW-0505">Motor protein</keyword>
<feature type="binding site" evidence="3">
    <location>
        <begin position="283"/>
        <end position="290"/>
    </location>
    <ligand>
        <name>ATP</name>
        <dbReference type="ChEBI" id="CHEBI:30616"/>
    </ligand>
</feature>
<feature type="compositionally biased region" description="Polar residues" evidence="4">
    <location>
        <begin position="693"/>
        <end position="707"/>
    </location>
</feature>
<keyword evidence="1 3" id="KW-0547">Nucleotide-binding</keyword>
<dbReference type="GO" id="GO:0003777">
    <property type="term" value="F:microtubule motor activity"/>
    <property type="evidence" value="ECO:0007669"/>
    <property type="project" value="InterPro"/>
</dbReference>
<dbReference type="GeneID" id="26907447"/>
<dbReference type="Gene3D" id="3.40.850.10">
    <property type="entry name" value="Kinesin motor domain"/>
    <property type="match status" value="1"/>
</dbReference>
<dbReference type="RefSeq" id="XP_015655705.1">
    <property type="nucleotide sequence ID" value="XM_015805699.1"/>
</dbReference>
<feature type="domain" description="Kinesin motor" evidence="5">
    <location>
        <begin position="209"/>
        <end position="582"/>
    </location>
</feature>
<dbReference type="SUPFAM" id="SSF52540">
    <property type="entry name" value="P-loop containing nucleoside triphosphate hydrolases"/>
    <property type="match status" value="1"/>
</dbReference>
<dbReference type="EMBL" id="LGTL01000017">
    <property type="protein sequence ID" value="KPA77266.1"/>
    <property type="molecule type" value="Genomic_DNA"/>
</dbReference>
<dbReference type="Proteomes" id="UP000037923">
    <property type="component" value="Unassembled WGS sequence"/>
</dbReference>
<feature type="compositionally biased region" description="Basic and acidic residues" evidence="4">
    <location>
        <begin position="976"/>
        <end position="993"/>
    </location>
</feature>